<evidence type="ECO:0000256" key="2">
    <source>
        <dbReference type="ARBA" id="ARBA00007131"/>
    </source>
</evidence>
<evidence type="ECO:0000259" key="5">
    <source>
        <dbReference type="Pfam" id="PF00456"/>
    </source>
</evidence>
<feature type="region of interest" description="Disordered" evidence="4">
    <location>
        <begin position="1"/>
        <end position="21"/>
    </location>
</feature>
<comment type="cofactor">
    <cofactor evidence="1">
        <name>thiamine diphosphate</name>
        <dbReference type="ChEBI" id="CHEBI:58937"/>
    </cofactor>
</comment>
<name>A0A238XN30_9BACT</name>
<evidence type="ECO:0000256" key="4">
    <source>
        <dbReference type="SAM" id="MobiDB-lite"/>
    </source>
</evidence>
<protein>
    <submittedName>
        <fullName evidence="6">Transketolase</fullName>
    </submittedName>
</protein>
<dbReference type="RefSeq" id="WP_045687283.1">
    <property type="nucleotide sequence ID" value="NZ_FZNS01000004.1"/>
</dbReference>
<dbReference type="CDD" id="cd02012">
    <property type="entry name" value="TPP_TK"/>
    <property type="match status" value="1"/>
</dbReference>
<dbReference type="Pfam" id="PF00456">
    <property type="entry name" value="Transketolase_N"/>
    <property type="match status" value="1"/>
</dbReference>
<evidence type="ECO:0000313" key="6">
    <source>
        <dbReference type="EMBL" id="SNR60082.1"/>
    </source>
</evidence>
<dbReference type="InterPro" id="IPR029061">
    <property type="entry name" value="THDP-binding"/>
</dbReference>
<keyword evidence="7" id="KW-1185">Reference proteome</keyword>
<comment type="similarity">
    <text evidence="2">Belongs to the transketolase family.</text>
</comment>
<dbReference type="EMBL" id="FZNS01000004">
    <property type="protein sequence ID" value="SNR60082.1"/>
    <property type="molecule type" value="Genomic_DNA"/>
</dbReference>
<evidence type="ECO:0000313" key="7">
    <source>
        <dbReference type="Proteomes" id="UP000198310"/>
    </source>
</evidence>
<reference evidence="7" key="1">
    <citation type="submission" date="2017-06" db="EMBL/GenBank/DDBJ databases">
        <authorList>
            <person name="Varghese N."/>
            <person name="Submissions S."/>
        </authorList>
    </citation>
    <scope>NUCLEOTIDE SEQUENCE [LARGE SCALE GENOMIC DNA]</scope>
    <source>
        <strain evidence="7">DSM 28041</strain>
    </source>
</reference>
<dbReference type="AlphaFoldDB" id="A0A238XN30"/>
<feature type="domain" description="Transketolase N-terminal" evidence="5">
    <location>
        <begin position="27"/>
        <end position="292"/>
    </location>
</feature>
<accession>A0A238XN30</accession>
<keyword evidence="3" id="KW-0786">Thiamine pyrophosphate</keyword>
<sequence length="300" mass="32747">MAQETSFAASSETHAPKPTRSVAELKQIAAQVRRDIVRMVHGVNSGHPGGSLGCTDLLVALYFKVMEHTPEPFDMNGTGQDLFFLSNGHISPVFYSVLARSGYFPVAELATFRKLNSRLQGHPATHEHLPGIRIASGSLGQGLSVAIGAAQAKKLNGDARQVFVLMGDGELEEGQIWEAAMYAPHHKVDNLIAFVDRNGQQIDGPTEKIGGLGDLRAKFESFNWRVLETDGNDLEKLLPTIEEAQRLSGQGQPIMVLMDTQMGFGVDFMMGSHKWHGVAPNDEQLEKALQQLLVEEAGDY</sequence>
<evidence type="ECO:0000256" key="3">
    <source>
        <dbReference type="ARBA" id="ARBA00023052"/>
    </source>
</evidence>
<dbReference type="PANTHER" id="PTHR47514">
    <property type="entry name" value="TRANSKETOLASE N-TERMINAL SECTION-RELATED"/>
    <property type="match status" value="1"/>
</dbReference>
<proteinExistence type="inferred from homology"/>
<dbReference type="SUPFAM" id="SSF52518">
    <property type="entry name" value="Thiamin diphosphate-binding fold (THDP-binding)"/>
    <property type="match status" value="1"/>
</dbReference>
<organism evidence="6 7">
    <name type="scientific">Hymenobacter mucosus</name>
    <dbReference type="NCBI Taxonomy" id="1411120"/>
    <lineage>
        <taxon>Bacteria</taxon>
        <taxon>Pseudomonadati</taxon>
        <taxon>Bacteroidota</taxon>
        <taxon>Cytophagia</taxon>
        <taxon>Cytophagales</taxon>
        <taxon>Hymenobacteraceae</taxon>
        <taxon>Hymenobacter</taxon>
    </lineage>
</organism>
<feature type="compositionally biased region" description="Polar residues" evidence="4">
    <location>
        <begin position="1"/>
        <end position="13"/>
    </location>
</feature>
<dbReference type="Proteomes" id="UP000198310">
    <property type="component" value="Unassembled WGS sequence"/>
</dbReference>
<gene>
    <name evidence="6" type="ORF">SAMN06269173_104231</name>
</gene>
<dbReference type="Gene3D" id="3.40.50.970">
    <property type="match status" value="1"/>
</dbReference>
<dbReference type="InterPro" id="IPR005474">
    <property type="entry name" value="Transketolase_N"/>
</dbReference>
<evidence type="ECO:0000256" key="1">
    <source>
        <dbReference type="ARBA" id="ARBA00001964"/>
    </source>
</evidence>
<dbReference type="PANTHER" id="PTHR47514:SF1">
    <property type="entry name" value="TRANSKETOLASE N-TERMINAL SECTION-RELATED"/>
    <property type="match status" value="1"/>
</dbReference>